<comment type="caution">
    <text evidence="8">The sequence shown here is derived from an EMBL/GenBank/DDBJ whole genome shotgun (WGS) entry which is preliminary data.</text>
</comment>
<dbReference type="InterPro" id="IPR058502">
    <property type="entry name" value="PLL-like_beta-prop"/>
</dbReference>
<dbReference type="InterPro" id="IPR036852">
    <property type="entry name" value="Peptidase_S8/S53_dom_sf"/>
</dbReference>
<dbReference type="PANTHER" id="PTHR43806">
    <property type="entry name" value="PEPTIDASE S8"/>
    <property type="match status" value="1"/>
</dbReference>
<keyword evidence="9" id="KW-1185">Reference proteome</keyword>
<dbReference type="InterPro" id="IPR023828">
    <property type="entry name" value="Peptidase_S8_Ser-AS"/>
</dbReference>
<evidence type="ECO:0008006" key="10">
    <source>
        <dbReference type="Google" id="ProtNLM"/>
    </source>
</evidence>
<dbReference type="SUPFAM" id="SSF89372">
    <property type="entry name" value="Fucose-specific lectin"/>
    <property type="match status" value="2"/>
</dbReference>
<evidence type="ECO:0000256" key="5">
    <source>
        <dbReference type="PROSITE-ProRule" id="PRU01240"/>
    </source>
</evidence>
<dbReference type="Pfam" id="PF00082">
    <property type="entry name" value="Peptidase_S8"/>
    <property type="match status" value="1"/>
</dbReference>
<comment type="similarity">
    <text evidence="1 5">Belongs to the peptidase S8 family.</text>
</comment>
<dbReference type="Gene3D" id="3.40.50.200">
    <property type="entry name" value="Peptidase S8/S53 domain"/>
    <property type="match status" value="1"/>
</dbReference>
<protein>
    <recommendedName>
        <fullName evidence="10">Peptidase S8/S53 domain-containing protein</fullName>
    </recommendedName>
</protein>
<feature type="domain" description="PLL-like beta propeller" evidence="7">
    <location>
        <begin position="494"/>
        <end position="670"/>
    </location>
</feature>
<accession>A0ABP8H6H0</accession>
<evidence type="ECO:0000259" key="6">
    <source>
        <dbReference type="Pfam" id="PF00082"/>
    </source>
</evidence>
<proteinExistence type="inferred from homology"/>
<dbReference type="CDD" id="cd22954">
    <property type="entry name" value="PLL_lectin"/>
    <property type="match status" value="1"/>
</dbReference>
<evidence type="ECO:0000313" key="8">
    <source>
        <dbReference type="EMBL" id="GAA4335131.1"/>
    </source>
</evidence>
<reference evidence="9" key="1">
    <citation type="journal article" date="2019" name="Int. J. Syst. Evol. Microbiol.">
        <title>The Global Catalogue of Microorganisms (GCM) 10K type strain sequencing project: providing services to taxonomists for standard genome sequencing and annotation.</title>
        <authorList>
            <consortium name="The Broad Institute Genomics Platform"/>
            <consortium name="The Broad Institute Genome Sequencing Center for Infectious Disease"/>
            <person name="Wu L."/>
            <person name="Ma J."/>
        </authorList>
    </citation>
    <scope>NUCLEOTIDE SEQUENCE [LARGE SCALE GENOMIC DNA]</scope>
    <source>
        <strain evidence="9">JCM 31290</strain>
    </source>
</reference>
<evidence type="ECO:0000313" key="9">
    <source>
        <dbReference type="Proteomes" id="UP001501115"/>
    </source>
</evidence>
<feature type="active site" description="Charge relay system" evidence="5">
    <location>
        <position position="388"/>
    </location>
</feature>
<evidence type="ECO:0000256" key="2">
    <source>
        <dbReference type="ARBA" id="ARBA00022670"/>
    </source>
</evidence>
<dbReference type="Gene3D" id="2.120.10.70">
    <property type="entry name" value="Fucose-specific lectin"/>
    <property type="match status" value="2"/>
</dbReference>
<evidence type="ECO:0000256" key="3">
    <source>
        <dbReference type="ARBA" id="ARBA00022801"/>
    </source>
</evidence>
<dbReference type="InterPro" id="IPR050131">
    <property type="entry name" value="Peptidase_S8_subtilisin-like"/>
</dbReference>
<dbReference type="InterPro" id="IPR000209">
    <property type="entry name" value="Peptidase_S8/S53_dom"/>
</dbReference>
<organism evidence="8 9">
    <name type="scientific">Streptomyces venetus</name>
    <dbReference type="NCBI Taxonomy" id="1701086"/>
    <lineage>
        <taxon>Bacteria</taxon>
        <taxon>Bacillati</taxon>
        <taxon>Actinomycetota</taxon>
        <taxon>Actinomycetes</taxon>
        <taxon>Kitasatosporales</taxon>
        <taxon>Streptomycetaceae</taxon>
        <taxon>Streptomyces</taxon>
    </lineage>
</organism>
<evidence type="ECO:0000256" key="4">
    <source>
        <dbReference type="ARBA" id="ARBA00022825"/>
    </source>
</evidence>
<feature type="active site" description="Charge relay system" evidence="5">
    <location>
        <position position="178"/>
    </location>
</feature>
<keyword evidence="3 5" id="KW-0378">Hydrolase</keyword>
<keyword evidence="2 5" id="KW-0645">Protease</keyword>
<dbReference type="EMBL" id="BAABET010000013">
    <property type="protein sequence ID" value="GAA4335131.1"/>
    <property type="molecule type" value="Genomic_DNA"/>
</dbReference>
<dbReference type="PROSITE" id="PS00138">
    <property type="entry name" value="SUBTILASE_SER"/>
    <property type="match status" value="1"/>
</dbReference>
<dbReference type="InterPro" id="IPR015500">
    <property type="entry name" value="Peptidase_S8_subtilisin-rel"/>
</dbReference>
<dbReference type="PRINTS" id="PR00723">
    <property type="entry name" value="SUBTILISIN"/>
</dbReference>
<dbReference type="SUPFAM" id="SSF52743">
    <property type="entry name" value="Subtilisin-like"/>
    <property type="match status" value="1"/>
</dbReference>
<feature type="domain" description="Peptidase S8/S53" evidence="6">
    <location>
        <begin position="169"/>
        <end position="424"/>
    </location>
</feature>
<feature type="active site" description="Charge relay system" evidence="5">
    <location>
        <position position="213"/>
    </location>
</feature>
<sequence>MEVQFRGGITPSVLEGTDTTPAEIRSVTEGSLTEFNRILADNNLVRAEPTFLISPEEATAVQASTAAKGYEAPNLARFVTLHFADDADTLGIAERLDGLPEVERAIAVPAALPPTVTAEPSTALAPAGPQSEPLVGKSGTVVVDTVTGLENQWYIFRCGVNQAWGRSTGRGVVIADVDWGCRTSHTDLAPNITNRFNAFDGSTDVTHGGSVSHGTGVMGLAGAAVNNLGMAGVASAASLWVVQADSGTGPDLGGNAWARGIDWVRTTNSGGRRKVVILEVQTGSFGNYEYIPSVNAAIKTAIAAGVVVCVAAGNGDRDAGIGDDGKPIPETGSILVGATAYDATVNKRAWFSNYGPRIVVSAPGDSSHDVTCDSGSDSAYRNNFGGTSGATPKVAGAAALMLAANPRLSHAEVRRILNSTGTALTPDPGKAIGNFLNVAAAVREASERAVSRMEIFARGGDQAVWHKWQTAPNNGWSGWESLGGWIDLLTHGRNADGRVEIFARGSDQAVWHKWQTSPGGGYSGWESLGGWIDRLKVTQNVDGRLEIFARGSDGAVWHNWQTAPSNGWSGWESLGGWIDDLEVNQNNDGRLEIFARGGDQAVWHKWQTSPGGGWSGWESLGGWIDRLATARNNDGRLEIFARGSDGAVWHNWQTAPNNGWSGWESLGGWIDMIALARNEDGRLEILARGSDQAVWHKWQTSPGGGWSGWESLGGWIDRLAVSQNNDGRLEIFARGSDGAVWHKWQTAPSNGWSGWESLGGWIDRLAVAENAP</sequence>
<dbReference type="PANTHER" id="PTHR43806:SF11">
    <property type="entry name" value="CEREVISIN-RELATED"/>
    <property type="match status" value="1"/>
</dbReference>
<gene>
    <name evidence="8" type="ORF">GCM10023086_67400</name>
</gene>
<dbReference type="Pfam" id="PF26607">
    <property type="entry name" value="DUF8189"/>
    <property type="match status" value="1"/>
</dbReference>
<name>A0ABP8H6H0_9ACTN</name>
<dbReference type="PROSITE" id="PS51892">
    <property type="entry name" value="SUBTILASE"/>
    <property type="match status" value="1"/>
</dbReference>
<evidence type="ECO:0000256" key="1">
    <source>
        <dbReference type="ARBA" id="ARBA00011073"/>
    </source>
</evidence>
<keyword evidence="4 5" id="KW-0720">Serine protease</keyword>
<evidence type="ECO:0000259" key="7">
    <source>
        <dbReference type="Pfam" id="PF26607"/>
    </source>
</evidence>
<dbReference type="Proteomes" id="UP001501115">
    <property type="component" value="Unassembled WGS sequence"/>
</dbReference>